<dbReference type="GO" id="GO:0000981">
    <property type="term" value="F:DNA-binding transcription factor activity, RNA polymerase II-specific"/>
    <property type="evidence" value="ECO:0007669"/>
    <property type="project" value="InterPro"/>
</dbReference>
<dbReference type="EMBL" id="MU853409">
    <property type="protein sequence ID" value="KAK4134325.1"/>
    <property type="molecule type" value="Genomic_DNA"/>
</dbReference>
<dbReference type="InterPro" id="IPR036864">
    <property type="entry name" value="Zn2-C6_fun-type_DNA-bd_sf"/>
</dbReference>
<feature type="region of interest" description="Disordered" evidence="2">
    <location>
        <begin position="434"/>
        <end position="496"/>
    </location>
</feature>
<feature type="compositionally biased region" description="Polar residues" evidence="2">
    <location>
        <begin position="989"/>
        <end position="1012"/>
    </location>
</feature>
<gene>
    <name evidence="4" type="ORF">BT67DRAFT_456260</name>
</gene>
<proteinExistence type="predicted"/>
<evidence type="ECO:0000313" key="4">
    <source>
        <dbReference type="EMBL" id="KAK4134325.1"/>
    </source>
</evidence>
<reference evidence="4" key="1">
    <citation type="journal article" date="2023" name="Mol. Phylogenet. Evol.">
        <title>Genome-scale phylogeny and comparative genomics of the fungal order Sordariales.</title>
        <authorList>
            <person name="Hensen N."/>
            <person name="Bonometti L."/>
            <person name="Westerberg I."/>
            <person name="Brannstrom I.O."/>
            <person name="Guillou S."/>
            <person name="Cros-Aarteil S."/>
            <person name="Calhoun S."/>
            <person name="Haridas S."/>
            <person name="Kuo A."/>
            <person name="Mondo S."/>
            <person name="Pangilinan J."/>
            <person name="Riley R."/>
            <person name="LaButti K."/>
            <person name="Andreopoulos B."/>
            <person name="Lipzen A."/>
            <person name="Chen C."/>
            <person name="Yan M."/>
            <person name="Daum C."/>
            <person name="Ng V."/>
            <person name="Clum A."/>
            <person name="Steindorff A."/>
            <person name="Ohm R.A."/>
            <person name="Martin F."/>
            <person name="Silar P."/>
            <person name="Natvig D.O."/>
            <person name="Lalanne C."/>
            <person name="Gautier V."/>
            <person name="Ament-Velasquez S.L."/>
            <person name="Kruys A."/>
            <person name="Hutchinson M.I."/>
            <person name="Powell A.J."/>
            <person name="Barry K."/>
            <person name="Miller A.N."/>
            <person name="Grigoriev I.V."/>
            <person name="Debuchy R."/>
            <person name="Gladieux P."/>
            <person name="Hiltunen Thoren M."/>
            <person name="Johannesson H."/>
        </authorList>
    </citation>
    <scope>NUCLEOTIDE SEQUENCE</scope>
    <source>
        <strain evidence="4">CBS 123565</strain>
    </source>
</reference>
<feature type="domain" description="Zn(2)-C6 fungal-type" evidence="3">
    <location>
        <begin position="494"/>
        <end position="540"/>
    </location>
</feature>
<feature type="compositionally biased region" description="Low complexity" evidence="2">
    <location>
        <begin position="541"/>
        <end position="551"/>
    </location>
</feature>
<organism evidence="4 5">
    <name type="scientific">Trichocladium antarcticum</name>
    <dbReference type="NCBI Taxonomy" id="1450529"/>
    <lineage>
        <taxon>Eukaryota</taxon>
        <taxon>Fungi</taxon>
        <taxon>Dikarya</taxon>
        <taxon>Ascomycota</taxon>
        <taxon>Pezizomycotina</taxon>
        <taxon>Sordariomycetes</taxon>
        <taxon>Sordariomycetidae</taxon>
        <taxon>Sordariales</taxon>
        <taxon>Chaetomiaceae</taxon>
        <taxon>Trichocladium</taxon>
    </lineage>
</organism>
<feature type="compositionally biased region" description="Low complexity" evidence="2">
    <location>
        <begin position="759"/>
        <end position="771"/>
    </location>
</feature>
<protein>
    <recommendedName>
        <fullName evidence="3">Zn(2)-C6 fungal-type domain-containing protein</fullName>
    </recommendedName>
</protein>
<feature type="region of interest" description="Disordered" evidence="2">
    <location>
        <begin position="716"/>
        <end position="966"/>
    </location>
</feature>
<feature type="region of interest" description="Disordered" evidence="2">
    <location>
        <begin position="540"/>
        <end position="675"/>
    </location>
</feature>
<evidence type="ECO:0000256" key="1">
    <source>
        <dbReference type="ARBA" id="ARBA00023242"/>
    </source>
</evidence>
<dbReference type="SUPFAM" id="SSF57701">
    <property type="entry name" value="Zn2/Cys6 DNA-binding domain"/>
    <property type="match status" value="1"/>
</dbReference>
<feature type="compositionally biased region" description="Polar residues" evidence="2">
    <location>
        <begin position="625"/>
        <end position="637"/>
    </location>
</feature>
<feature type="compositionally biased region" description="Low complexity" evidence="2">
    <location>
        <begin position="862"/>
        <end position="883"/>
    </location>
</feature>
<feature type="region of interest" description="Disordered" evidence="2">
    <location>
        <begin position="988"/>
        <end position="1160"/>
    </location>
</feature>
<feature type="compositionally biased region" description="Polar residues" evidence="2">
    <location>
        <begin position="323"/>
        <end position="332"/>
    </location>
</feature>
<dbReference type="Proteomes" id="UP001304895">
    <property type="component" value="Unassembled WGS sequence"/>
</dbReference>
<keyword evidence="1" id="KW-0539">Nucleus</keyword>
<sequence>MESFLGAGQSNPPCSSVADLQDQLRDLLGSRVTETRAEHVSVTFAIRATTVFEIPVSETENEALENASNIDPLLGGAQSSTAAVANGNANENGPPASRKITAIDALINQPSDDPVLQRSIIKHIITALAEVDMSSWIVRQVSRNEQGWTFTYICKDSCQAWNRQASKTPTKTAIGEWSEKGPQDPIHFARPAFDCRGSVKIAFVRSTKTIDVKYEHTPIHKTVGQLIELLAPPPIAPLVKTPAKKVKEPKPPKEPRPPKAPRPPKEPKPRTPRVPKKRSVENDDPDAEGTQPSKRRKKKTSTAPGSSVLPPEMPGVLPVGDPSTRQLYNTEAGSPGIGQPSGSSSYPEALVSATNAHDASTSIDDVHSHSILNLPPGEAARRRDVAIKLLTSGSIDPKTLSAEQFSIFANQSPELQQDSLTMLVKYGAERLRIVHPPKGGSSSGQATPDKPGTPSPAGGQLPTPRTKKPRRKNKSDAETAVTGVSERSGTTGRKPRRRVCDNCRINKYKGKCDKALPSCSMCVAEGAACVYSPSRPRQSNAVEAAPEAAPEVPEPVPEAPESVPEVPEPADTQMANDEPDDLGSPGFHTAPHSPPEQPVHDHLPGHGNAQVPEPAPRQLNPPSGVFNSAHGSYQHPSGLTFPQVATTAGPEPSQPRIPSGLMETSPMDYTPTSLSETPVATLNHYTYPQPPTAHGAASEYTYSEQPIAAVVPNHRRNSGATQAASRRSLPSGQSSLGGGTTDTTVNAQTSAWQQSIPNTSSAAAAPTWSSPGQSRSKNPAPISHAYDDLPQQSSGWGTASQPGPQTTQPVHTSPALAAAQPARARSRQSGRARSNTPVNGMSAVRKVLPQGGQSRADNSGYSSATAATQPSSTAQNYNNYNHYSSGNAQAVGSDRINYQPYANNPTPAQSSSYQSFDSYNSRAANTAASTSTTLPSPGPQNVASSYPANSSTASNTAQWGTASSTPQTGAARAYNAAQSAVGTAAYNMPHSSRQSQSLQGFNVRPQSQTQARSSSSMYGSQQPQQQQQHSQQQQQQQQQSYSGYVSQQQPHAASSSSGSGSSGHQNNWYGFGATGTTNPSSGGGGGGGGGSSGSGSGNSAYSSGAAASAQTHGQHSHSGQSHQARQHGTLNLSRQPQHGYGGGMDGDQALYDLLRTNPSG</sequence>
<dbReference type="GO" id="GO:0008270">
    <property type="term" value="F:zinc ion binding"/>
    <property type="evidence" value="ECO:0007669"/>
    <property type="project" value="InterPro"/>
</dbReference>
<keyword evidence="5" id="KW-1185">Reference proteome</keyword>
<comment type="caution">
    <text evidence="4">The sequence shown here is derived from an EMBL/GenBank/DDBJ whole genome shotgun (WGS) entry which is preliminary data.</text>
</comment>
<feature type="compositionally biased region" description="Low complexity" evidence="2">
    <location>
        <begin position="909"/>
        <end position="933"/>
    </location>
</feature>
<dbReference type="AlphaFoldDB" id="A0AAN6UKL0"/>
<feature type="compositionally biased region" description="Polar residues" evidence="2">
    <location>
        <begin position="352"/>
        <end position="363"/>
    </location>
</feature>
<dbReference type="CDD" id="cd00067">
    <property type="entry name" value="GAL4"/>
    <property type="match status" value="1"/>
</dbReference>
<feature type="compositionally biased region" description="Basic and acidic residues" evidence="2">
    <location>
        <begin position="245"/>
        <end position="269"/>
    </location>
</feature>
<dbReference type="Gene3D" id="4.10.240.10">
    <property type="entry name" value="Zn(2)-C6 fungal-type DNA-binding domain"/>
    <property type="match status" value="1"/>
</dbReference>
<feature type="compositionally biased region" description="Low complexity" evidence="2">
    <location>
        <begin position="1097"/>
        <end position="1128"/>
    </location>
</feature>
<name>A0AAN6UKL0_9PEZI</name>
<feature type="compositionally biased region" description="Low complexity" evidence="2">
    <location>
        <begin position="813"/>
        <end position="823"/>
    </location>
</feature>
<feature type="compositionally biased region" description="Low complexity" evidence="2">
    <location>
        <begin position="333"/>
        <end position="347"/>
    </location>
</feature>
<feature type="compositionally biased region" description="Gly residues" evidence="2">
    <location>
        <begin position="1081"/>
        <end position="1096"/>
    </location>
</feature>
<feature type="compositionally biased region" description="Low complexity" evidence="2">
    <location>
        <begin position="1013"/>
        <end position="1063"/>
    </location>
</feature>
<feature type="compositionally biased region" description="Polar residues" evidence="2">
    <location>
        <begin position="745"/>
        <end position="758"/>
    </location>
</feature>
<dbReference type="SMART" id="SM00066">
    <property type="entry name" value="GAL4"/>
    <property type="match status" value="1"/>
</dbReference>
<feature type="region of interest" description="Disordered" evidence="2">
    <location>
        <begin position="239"/>
        <end position="364"/>
    </location>
</feature>
<evidence type="ECO:0000259" key="3">
    <source>
        <dbReference type="SMART" id="SM00066"/>
    </source>
</evidence>
<dbReference type="Pfam" id="PF00172">
    <property type="entry name" value="Zn_clus"/>
    <property type="match status" value="1"/>
</dbReference>
<feature type="compositionally biased region" description="Polar residues" evidence="2">
    <location>
        <begin position="1064"/>
        <end position="1079"/>
    </location>
</feature>
<reference evidence="4" key="2">
    <citation type="submission" date="2023-05" db="EMBL/GenBank/DDBJ databases">
        <authorList>
            <consortium name="Lawrence Berkeley National Laboratory"/>
            <person name="Steindorff A."/>
            <person name="Hensen N."/>
            <person name="Bonometti L."/>
            <person name="Westerberg I."/>
            <person name="Brannstrom I.O."/>
            <person name="Guillou S."/>
            <person name="Cros-Aarteil S."/>
            <person name="Calhoun S."/>
            <person name="Haridas S."/>
            <person name="Kuo A."/>
            <person name="Mondo S."/>
            <person name="Pangilinan J."/>
            <person name="Riley R."/>
            <person name="Labutti K."/>
            <person name="Andreopoulos B."/>
            <person name="Lipzen A."/>
            <person name="Chen C."/>
            <person name="Yanf M."/>
            <person name="Daum C."/>
            <person name="Ng V."/>
            <person name="Clum A."/>
            <person name="Ohm R."/>
            <person name="Martin F."/>
            <person name="Silar P."/>
            <person name="Natvig D."/>
            <person name="Lalanne C."/>
            <person name="Gautier V."/>
            <person name="Ament-Velasquez S.L."/>
            <person name="Kruys A."/>
            <person name="Hutchinson M.I."/>
            <person name="Powell A.J."/>
            <person name="Barry K."/>
            <person name="Miller A.N."/>
            <person name="Grigoriev I.V."/>
            <person name="Debuchy R."/>
            <person name="Gladieux P."/>
            <person name="Thoren M.H."/>
            <person name="Johannesson H."/>
        </authorList>
    </citation>
    <scope>NUCLEOTIDE SEQUENCE</scope>
    <source>
        <strain evidence="4">CBS 123565</strain>
    </source>
</reference>
<feature type="compositionally biased region" description="Polar residues" evidence="2">
    <location>
        <begin position="851"/>
        <end position="861"/>
    </location>
</feature>
<dbReference type="InterPro" id="IPR001138">
    <property type="entry name" value="Zn2Cys6_DnaBD"/>
</dbReference>
<feature type="compositionally biased region" description="Polar residues" evidence="2">
    <location>
        <begin position="790"/>
        <end position="811"/>
    </location>
</feature>
<evidence type="ECO:0000313" key="5">
    <source>
        <dbReference type="Proteomes" id="UP001304895"/>
    </source>
</evidence>
<evidence type="ECO:0000256" key="2">
    <source>
        <dbReference type="SAM" id="MobiDB-lite"/>
    </source>
</evidence>
<accession>A0AAN6UKL0</accession>
<feature type="compositionally biased region" description="Polar residues" evidence="2">
    <location>
        <begin position="939"/>
        <end position="966"/>
    </location>
</feature>